<organism evidence="1 2">
    <name type="scientific">Bauhinia variegata</name>
    <name type="common">Purple orchid tree</name>
    <name type="synonym">Phanera variegata</name>
    <dbReference type="NCBI Taxonomy" id="167791"/>
    <lineage>
        <taxon>Eukaryota</taxon>
        <taxon>Viridiplantae</taxon>
        <taxon>Streptophyta</taxon>
        <taxon>Embryophyta</taxon>
        <taxon>Tracheophyta</taxon>
        <taxon>Spermatophyta</taxon>
        <taxon>Magnoliopsida</taxon>
        <taxon>eudicotyledons</taxon>
        <taxon>Gunneridae</taxon>
        <taxon>Pentapetalae</taxon>
        <taxon>rosids</taxon>
        <taxon>fabids</taxon>
        <taxon>Fabales</taxon>
        <taxon>Fabaceae</taxon>
        <taxon>Cercidoideae</taxon>
        <taxon>Cercideae</taxon>
        <taxon>Bauhiniinae</taxon>
        <taxon>Bauhinia</taxon>
    </lineage>
</organism>
<name>A0ACB9NPB8_BAUVA</name>
<sequence length="244" mass="27732">MEVSSSLNFFPHISKLLSSIQKPPILSAILYLPPSMEREEDKQSPPDKNPYTEYEQVNYDFLLAISLQDQERAFTMFSTNESESEEGESDTSFNDADYDDEAADFFRSQSLEGDLQFLESEGSNEDENEDMEEDEIDPDDLTYEELIELGEFMGAERRGLSANEIPSCLHPYICHSSENKTGIDRCVICQVEYEEGEALVALECEHPYHADCISKWLKIKKACPICSSEISSPKMAKNLPHVRP</sequence>
<dbReference type="Proteomes" id="UP000828941">
    <property type="component" value="Chromosome 6"/>
</dbReference>
<evidence type="ECO:0000313" key="1">
    <source>
        <dbReference type="EMBL" id="KAI4337841.1"/>
    </source>
</evidence>
<evidence type="ECO:0000313" key="2">
    <source>
        <dbReference type="Proteomes" id="UP000828941"/>
    </source>
</evidence>
<comment type="caution">
    <text evidence="1">The sequence shown here is derived from an EMBL/GenBank/DDBJ whole genome shotgun (WGS) entry which is preliminary data.</text>
</comment>
<gene>
    <name evidence="1" type="ORF">L6164_016210</name>
</gene>
<proteinExistence type="predicted"/>
<keyword evidence="2" id="KW-1185">Reference proteome</keyword>
<accession>A0ACB9NPB8</accession>
<reference evidence="1 2" key="1">
    <citation type="journal article" date="2022" name="DNA Res.">
        <title>Chromosomal-level genome assembly of the orchid tree Bauhinia variegata (Leguminosae; Cercidoideae) supports the allotetraploid origin hypothesis of Bauhinia.</title>
        <authorList>
            <person name="Zhong Y."/>
            <person name="Chen Y."/>
            <person name="Zheng D."/>
            <person name="Pang J."/>
            <person name="Liu Y."/>
            <person name="Luo S."/>
            <person name="Meng S."/>
            <person name="Qian L."/>
            <person name="Wei D."/>
            <person name="Dai S."/>
            <person name="Zhou R."/>
        </authorList>
    </citation>
    <scope>NUCLEOTIDE SEQUENCE [LARGE SCALE GENOMIC DNA]</scope>
    <source>
        <strain evidence="1">BV-YZ2020</strain>
    </source>
</reference>
<protein>
    <submittedName>
        <fullName evidence="1">Uncharacterized protein</fullName>
    </submittedName>
</protein>
<dbReference type="EMBL" id="CM039431">
    <property type="protein sequence ID" value="KAI4337841.1"/>
    <property type="molecule type" value="Genomic_DNA"/>
</dbReference>